<comment type="caution">
    <text evidence="2">The sequence shown here is derived from an EMBL/GenBank/DDBJ whole genome shotgun (WGS) entry which is preliminary data.</text>
</comment>
<gene>
    <name evidence="2" type="ORF">MFU01_23940</name>
</gene>
<dbReference type="EMBL" id="BJXR01000023">
    <property type="protein sequence ID" value="GEN07357.1"/>
    <property type="molecule type" value="Genomic_DNA"/>
</dbReference>
<dbReference type="Proteomes" id="UP000321514">
    <property type="component" value="Unassembled WGS sequence"/>
</dbReference>
<accession>A0A511T0H6</accession>
<feature type="region of interest" description="Disordered" evidence="1">
    <location>
        <begin position="1"/>
        <end position="32"/>
    </location>
</feature>
<name>A0A511T0H6_MYXFU</name>
<dbReference type="AlphaFoldDB" id="A0A511T0H6"/>
<protein>
    <submittedName>
        <fullName evidence="2">Uncharacterized protein</fullName>
    </submittedName>
</protein>
<evidence type="ECO:0000313" key="3">
    <source>
        <dbReference type="Proteomes" id="UP000321514"/>
    </source>
</evidence>
<evidence type="ECO:0000313" key="2">
    <source>
        <dbReference type="EMBL" id="GEN07357.1"/>
    </source>
</evidence>
<evidence type="ECO:0000256" key="1">
    <source>
        <dbReference type="SAM" id="MobiDB-lite"/>
    </source>
</evidence>
<organism evidence="2 3">
    <name type="scientific">Myxococcus fulvus</name>
    <dbReference type="NCBI Taxonomy" id="33"/>
    <lineage>
        <taxon>Bacteria</taxon>
        <taxon>Pseudomonadati</taxon>
        <taxon>Myxococcota</taxon>
        <taxon>Myxococcia</taxon>
        <taxon>Myxococcales</taxon>
        <taxon>Cystobacterineae</taxon>
        <taxon>Myxococcaceae</taxon>
        <taxon>Myxococcus</taxon>
    </lineage>
</organism>
<sequence>MAGTQRHARLAGEARLTPLDAQVGTDAHQGLGETREGFFDVRGKRHVLGKVAGAFPGL</sequence>
<reference evidence="2 3" key="1">
    <citation type="submission" date="2019-07" db="EMBL/GenBank/DDBJ databases">
        <title>Whole genome shotgun sequence of Myxococcus fulvus NBRC 100333.</title>
        <authorList>
            <person name="Hosoyama A."/>
            <person name="Uohara A."/>
            <person name="Ohji S."/>
            <person name="Ichikawa N."/>
        </authorList>
    </citation>
    <scope>NUCLEOTIDE SEQUENCE [LARGE SCALE GENOMIC DNA]</scope>
    <source>
        <strain evidence="2 3">NBRC 100333</strain>
    </source>
</reference>
<proteinExistence type="predicted"/>